<dbReference type="InterPro" id="IPR036852">
    <property type="entry name" value="Peptidase_S8/S53_dom_sf"/>
</dbReference>
<dbReference type="PANTHER" id="PTHR43806:SF11">
    <property type="entry name" value="CEREVISIN-RELATED"/>
    <property type="match status" value="1"/>
</dbReference>
<gene>
    <name evidence="1" type="ORF">ACEZDG_18685</name>
</gene>
<dbReference type="PROSITE" id="PS51892">
    <property type="entry name" value="SUBTILASE"/>
    <property type="match status" value="1"/>
</dbReference>
<accession>A0ABV6VC42</accession>
<evidence type="ECO:0000313" key="1">
    <source>
        <dbReference type="EMBL" id="MFC1411294.1"/>
    </source>
</evidence>
<sequence>MQEPPWLRPRPRKFPGVPAWGAPTSSMALEEFRVSEFPEITPEWAWGGADGSGVRVCVVDTGVDAAHPAVGGLERAASVVIGDDGTARVEEGDGEDLAGHGTACAGIIRSLAPAVSLSSVRVLTKGKYGSGGALLAGLTWAVEQRFDVVNLSLSTTLPALEPALRELADLAYFRRCALVVSAHNMPVQSYPWNFSSVISVASHNEPDPLLHYYNAAPPVDFFARGVKVTVPWTGGREKVGTGNSFAAPHVAGLCALVLGKHRWLTPFQLKTVLFHTARNVTGNLGGSHGREREGVDAGVVDVGV</sequence>
<dbReference type="InterPro" id="IPR023827">
    <property type="entry name" value="Peptidase_S8_Asp-AS"/>
</dbReference>
<dbReference type="InterPro" id="IPR050131">
    <property type="entry name" value="Peptidase_S8_subtilisin-like"/>
</dbReference>
<dbReference type="InterPro" id="IPR015500">
    <property type="entry name" value="Peptidase_S8_subtilisin-rel"/>
</dbReference>
<dbReference type="Proteomes" id="UP001592582">
    <property type="component" value="Unassembled WGS sequence"/>
</dbReference>
<dbReference type="EMBL" id="JBHEZX010000007">
    <property type="protein sequence ID" value="MFC1411294.1"/>
    <property type="molecule type" value="Genomic_DNA"/>
</dbReference>
<keyword evidence="2" id="KW-1185">Reference proteome</keyword>
<dbReference type="PROSITE" id="PS00136">
    <property type="entry name" value="SUBTILASE_ASP"/>
    <property type="match status" value="1"/>
</dbReference>
<protein>
    <submittedName>
        <fullName evidence="1">S8 family serine peptidase</fullName>
    </submittedName>
</protein>
<evidence type="ECO:0000313" key="2">
    <source>
        <dbReference type="Proteomes" id="UP001592582"/>
    </source>
</evidence>
<organism evidence="1 2">
    <name type="scientific">Streptacidiphilus alkalitolerans</name>
    <dbReference type="NCBI Taxonomy" id="3342712"/>
    <lineage>
        <taxon>Bacteria</taxon>
        <taxon>Bacillati</taxon>
        <taxon>Actinomycetota</taxon>
        <taxon>Actinomycetes</taxon>
        <taxon>Kitasatosporales</taxon>
        <taxon>Streptomycetaceae</taxon>
        <taxon>Streptacidiphilus</taxon>
    </lineage>
</organism>
<name>A0ABV6VC42_9ACTN</name>
<dbReference type="InterPro" id="IPR000209">
    <property type="entry name" value="Peptidase_S8/S53_dom"/>
</dbReference>
<proteinExistence type="predicted"/>
<dbReference type="PANTHER" id="PTHR43806">
    <property type="entry name" value="PEPTIDASE S8"/>
    <property type="match status" value="1"/>
</dbReference>
<dbReference type="Gene3D" id="3.40.50.200">
    <property type="entry name" value="Peptidase S8/S53 domain"/>
    <property type="match status" value="1"/>
</dbReference>
<dbReference type="SUPFAM" id="SSF52743">
    <property type="entry name" value="Subtilisin-like"/>
    <property type="match status" value="1"/>
</dbReference>
<reference evidence="1 2" key="1">
    <citation type="submission" date="2024-09" db="EMBL/GenBank/DDBJ databases">
        <authorList>
            <person name="Lee S.D."/>
        </authorList>
    </citation>
    <scope>NUCLEOTIDE SEQUENCE [LARGE SCALE GENOMIC DNA]</scope>
    <source>
        <strain evidence="1 2">N1-1</strain>
    </source>
</reference>
<comment type="caution">
    <text evidence="1">The sequence shown here is derived from an EMBL/GenBank/DDBJ whole genome shotgun (WGS) entry which is preliminary data.</text>
</comment>
<dbReference type="Pfam" id="PF00082">
    <property type="entry name" value="Peptidase_S8"/>
    <property type="match status" value="1"/>
</dbReference>
<dbReference type="PRINTS" id="PR00723">
    <property type="entry name" value="SUBTILISIN"/>
</dbReference>